<dbReference type="AlphaFoldDB" id="A0A7N0TQ11"/>
<dbReference type="InterPro" id="IPR049941">
    <property type="entry name" value="LPLAT_7/PORCN-like"/>
</dbReference>
<feature type="transmembrane region" description="Helical" evidence="7">
    <location>
        <begin position="202"/>
        <end position="222"/>
    </location>
</feature>
<feature type="transmembrane region" description="Helical" evidence="7">
    <location>
        <begin position="15"/>
        <end position="35"/>
    </location>
</feature>
<name>A0A7N0TQ11_KALFE</name>
<accession>A0A7N0TQ11</accession>
<keyword evidence="3 7" id="KW-0812">Transmembrane</keyword>
<keyword evidence="9" id="KW-1185">Reference proteome</keyword>
<feature type="transmembrane region" description="Helical" evidence="7">
    <location>
        <begin position="155"/>
        <end position="177"/>
    </location>
</feature>
<dbReference type="Gramene" id="Kaladp0042s0086.1.v1.1">
    <property type="protein sequence ID" value="Kaladp0042s0086.1.v1.1"/>
    <property type="gene ID" value="Kaladp0042s0086.v1.1"/>
</dbReference>
<dbReference type="GO" id="GO:0016746">
    <property type="term" value="F:acyltransferase activity"/>
    <property type="evidence" value="ECO:0007669"/>
    <property type="project" value="UniProtKB-KW"/>
</dbReference>
<evidence type="ECO:0000256" key="7">
    <source>
        <dbReference type="SAM" id="Phobius"/>
    </source>
</evidence>
<dbReference type="GO" id="GO:0019432">
    <property type="term" value="P:triglyceride biosynthetic process"/>
    <property type="evidence" value="ECO:0007669"/>
    <property type="project" value="TreeGrafter"/>
</dbReference>
<dbReference type="Proteomes" id="UP000594263">
    <property type="component" value="Unplaced"/>
</dbReference>
<feature type="transmembrane region" description="Helical" evidence="7">
    <location>
        <begin position="55"/>
        <end position="73"/>
    </location>
</feature>
<dbReference type="GO" id="GO:0016020">
    <property type="term" value="C:membrane"/>
    <property type="evidence" value="ECO:0007669"/>
    <property type="project" value="UniProtKB-SubCell"/>
</dbReference>
<dbReference type="GO" id="GO:0008654">
    <property type="term" value="P:phospholipid biosynthetic process"/>
    <property type="evidence" value="ECO:0007669"/>
    <property type="project" value="TreeGrafter"/>
</dbReference>
<reference evidence="8" key="1">
    <citation type="submission" date="2021-01" db="UniProtKB">
        <authorList>
            <consortium name="EnsemblPlants"/>
        </authorList>
    </citation>
    <scope>IDENTIFICATION</scope>
</reference>
<keyword evidence="2" id="KW-0808">Transferase</keyword>
<comment type="subcellular location">
    <subcellularLocation>
        <location evidence="1">Membrane</location>
        <topology evidence="1">Multi-pass membrane protein</topology>
    </subcellularLocation>
</comment>
<evidence type="ECO:0000313" key="9">
    <source>
        <dbReference type="Proteomes" id="UP000594263"/>
    </source>
</evidence>
<dbReference type="Pfam" id="PF03062">
    <property type="entry name" value="MBOAT"/>
    <property type="match status" value="1"/>
</dbReference>
<feature type="transmembrane region" description="Helical" evidence="7">
    <location>
        <begin position="115"/>
        <end position="134"/>
    </location>
</feature>
<evidence type="ECO:0000256" key="4">
    <source>
        <dbReference type="ARBA" id="ARBA00022989"/>
    </source>
</evidence>
<protein>
    <recommendedName>
        <fullName evidence="10">1-acylglycerophosphocholine O-acyltransferase</fullName>
    </recommendedName>
</protein>
<keyword evidence="5 7" id="KW-0472">Membrane</keyword>
<dbReference type="PANTHER" id="PTHR13906:SF4">
    <property type="entry name" value="LYSOPHOSPHOLIPID ACYLTRANSFERASE 6"/>
    <property type="match status" value="1"/>
</dbReference>
<evidence type="ECO:0008006" key="10">
    <source>
        <dbReference type="Google" id="ProtNLM"/>
    </source>
</evidence>
<dbReference type="InterPro" id="IPR004299">
    <property type="entry name" value="MBOAT_fam"/>
</dbReference>
<evidence type="ECO:0000256" key="6">
    <source>
        <dbReference type="ARBA" id="ARBA00023315"/>
    </source>
</evidence>
<evidence type="ECO:0000256" key="5">
    <source>
        <dbReference type="ARBA" id="ARBA00023136"/>
    </source>
</evidence>
<feature type="transmembrane region" description="Helical" evidence="7">
    <location>
        <begin position="361"/>
        <end position="379"/>
    </location>
</feature>
<evidence type="ECO:0000256" key="3">
    <source>
        <dbReference type="ARBA" id="ARBA00022692"/>
    </source>
</evidence>
<keyword evidence="4 7" id="KW-1133">Transmembrane helix</keyword>
<feature type="transmembrane region" description="Helical" evidence="7">
    <location>
        <begin position="422"/>
        <end position="443"/>
    </location>
</feature>
<evidence type="ECO:0000256" key="1">
    <source>
        <dbReference type="ARBA" id="ARBA00004141"/>
    </source>
</evidence>
<feature type="transmembrane region" description="Helical" evidence="7">
    <location>
        <begin position="85"/>
        <end position="103"/>
    </location>
</feature>
<keyword evidence="6" id="KW-0012">Acyltransferase</keyword>
<dbReference type="EnsemblPlants" id="Kaladp0042s0086.1.v1.1">
    <property type="protein sequence ID" value="Kaladp0042s0086.1.v1.1"/>
    <property type="gene ID" value="Kaladp0042s0086.v1.1"/>
</dbReference>
<organism evidence="8 9">
    <name type="scientific">Kalanchoe fedtschenkoi</name>
    <name type="common">Lavender scallops</name>
    <name type="synonym">South American air plant</name>
    <dbReference type="NCBI Taxonomy" id="63787"/>
    <lineage>
        <taxon>Eukaryota</taxon>
        <taxon>Viridiplantae</taxon>
        <taxon>Streptophyta</taxon>
        <taxon>Embryophyta</taxon>
        <taxon>Tracheophyta</taxon>
        <taxon>Spermatophyta</taxon>
        <taxon>Magnoliopsida</taxon>
        <taxon>eudicotyledons</taxon>
        <taxon>Gunneridae</taxon>
        <taxon>Pentapetalae</taxon>
        <taxon>Saxifragales</taxon>
        <taxon>Crassulaceae</taxon>
        <taxon>Kalanchoe</taxon>
    </lineage>
</organism>
<feature type="transmembrane region" description="Helical" evidence="7">
    <location>
        <begin position="391"/>
        <end position="416"/>
    </location>
</feature>
<dbReference type="GO" id="GO:0005783">
    <property type="term" value="C:endoplasmic reticulum"/>
    <property type="evidence" value="ECO:0007669"/>
    <property type="project" value="TreeGrafter"/>
</dbReference>
<dbReference type="PANTHER" id="PTHR13906">
    <property type="entry name" value="PORCUPINE"/>
    <property type="match status" value="1"/>
</dbReference>
<sequence>MSSILATPSALRSRLYFFLACLFATIPICYLRRLIPTRLGRHAYSALSGALHSYIYYGFRANLHFLALMLLGYASMVLFRRRCGIITFVLSFGYLTSCHVYYMRGDPWRNGRNDFTGSLMILTLKVISCAVNYSDGALGEQGLREAQKRHRLLKLPSLVEYLGFCLNCGTLFAGPVYEMKDYLDWTEEKGIWSSRDGWPSPLAAAAKALAQAVLYLVLYIYLSPYFPLTRFMRVRYQQWGLWKKLGFHYMASVVGRCLFYFQWVAAEAALIASGLGFSGWTDTGASPRKPRWDRARNVDVVRFELVNSAALAPRYWNVHVSTWLRHYVYERLARKGAKPGLLHLLATQTICALWHGVNPGYFITLVQMGLMFAGSRVIYRWQRAMPQTAKAAKFLGVMNFTYTVVVFNYVCVSYLLLDLDDILAVCSSVYYIGSILPVLLLLVGKVIKPGKAVSS</sequence>
<dbReference type="GO" id="GO:0030258">
    <property type="term" value="P:lipid modification"/>
    <property type="evidence" value="ECO:0007669"/>
    <property type="project" value="TreeGrafter"/>
</dbReference>
<evidence type="ECO:0000256" key="2">
    <source>
        <dbReference type="ARBA" id="ARBA00022679"/>
    </source>
</evidence>
<evidence type="ECO:0000313" key="8">
    <source>
        <dbReference type="EnsemblPlants" id="Kaladp0042s0086.1.v1.1"/>
    </source>
</evidence>
<proteinExistence type="predicted"/>